<evidence type="ECO:0000256" key="3">
    <source>
        <dbReference type="SAM" id="MobiDB-lite"/>
    </source>
</evidence>
<dbReference type="GO" id="GO:0016020">
    <property type="term" value="C:membrane"/>
    <property type="evidence" value="ECO:0007669"/>
    <property type="project" value="InterPro"/>
</dbReference>
<keyword evidence="1" id="KW-0328">Glycosyltransferase</keyword>
<evidence type="ECO:0000313" key="5">
    <source>
        <dbReference type="Proteomes" id="UP001075354"/>
    </source>
</evidence>
<evidence type="ECO:0000313" key="4">
    <source>
        <dbReference type="EMBL" id="KAJ1519593.1"/>
    </source>
</evidence>
<dbReference type="EMBL" id="JAPTSV010000016">
    <property type="protein sequence ID" value="KAJ1519593.1"/>
    <property type="molecule type" value="Genomic_DNA"/>
</dbReference>
<dbReference type="GO" id="GO:0008107">
    <property type="term" value="F:galactoside 2-alpha-L-fucosyltransferase activity"/>
    <property type="evidence" value="ECO:0007669"/>
    <property type="project" value="InterPro"/>
</dbReference>
<dbReference type="Pfam" id="PF01531">
    <property type="entry name" value="Glyco_transf_11"/>
    <property type="match status" value="1"/>
</dbReference>
<dbReference type="GO" id="GO:0005975">
    <property type="term" value="P:carbohydrate metabolic process"/>
    <property type="evidence" value="ECO:0007669"/>
    <property type="project" value="InterPro"/>
</dbReference>
<dbReference type="InterPro" id="IPR002516">
    <property type="entry name" value="Glyco_trans_11"/>
</dbReference>
<dbReference type="Proteomes" id="UP001075354">
    <property type="component" value="Chromosome 16"/>
</dbReference>
<feature type="region of interest" description="Disordered" evidence="3">
    <location>
        <begin position="137"/>
        <end position="157"/>
    </location>
</feature>
<gene>
    <name evidence="4" type="ORF">ONE63_004868</name>
</gene>
<keyword evidence="2" id="KW-0808">Transferase</keyword>
<accession>A0AAV7X5B9</accession>
<reference evidence="4" key="1">
    <citation type="submission" date="2022-12" db="EMBL/GenBank/DDBJ databases">
        <title>Chromosome-level genome assembly of the bean flower thrips Megalurothrips usitatus.</title>
        <authorList>
            <person name="Ma L."/>
            <person name="Liu Q."/>
            <person name="Li H."/>
            <person name="Cai W."/>
        </authorList>
    </citation>
    <scope>NUCLEOTIDE SEQUENCE</scope>
    <source>
        <strain evidence="4">Cailab_2022a</strain>
    </source>
</reference>
<name>A0AAV7X5B9_9NEOP</name>
<comment type="caution">
    <text evidence="4">The sequence shown here is derived from an EMBL/GenBank/DDBJ whole genome shotgun (WGS) entry which is preliminary data.</text>
</comment>
<dbReference type="AlphaFoldDB" id="A0AAV7X5B9"/>
<keyword evidence="5" id="KW-1185">Reference proteome</keyword>
<organism evidence="4 5">
    <name type="scientific">Megalurothrips usitatus</name>
    <name type="common">bean blossom thrips</name>
    <dbReference type="NCBI Taxonomy" id="439358"/>
    <lineage>
        <taxon>Eukaryota</taxon>
        <taxon>Metazoa</taxon>
        <taxon>Ecdysozoa</taxon>
        <taxon>Arthropoda</taxon>
        <taxon>Hexapoda</taxon>
        <taxon>Insecta</taxon>
        <taxon>Pterygota</taxon>
        <taxon>Neoptera</taxon>
        <taxon>Paraneoptera</taxon>
        <taxon>Thysanoptera</taxon>
        <taxon>Terebrantia</taxon>
        <taxon>Thripoidea</taxon>
        <taxon>Thripidae</taxon>
        <taxon>Megalurothrips</taxon>
    </lineage>
</organism>
<evidence type="ECO:0000256" key="2">
    <source>
        <dbReference type="ARBA" id="ARBA00022679"/>
    </source>
</evidence>
<evidence type="ECO:0000256" key="1">
    <source>
        <dbReference type="ARBA" id="ARBA00022676"/>
    </source>
</evidence>
<sequence length="560" mass="58183">MAMSRGLQRVLWAARLVTVGLGLLVVVALLNQQSPSLLAQELPPGAERLGLPAARVDGGGGPRQEHLGDDEGILDFGTGAVTEEGDRAAQQEVAFSLDRVAQLLGWGREDDASPAEEYDPDRIRVQDWRPLDELASRGADHQDADGGGGAAAAGPSTPWQDSALLRAFIARFGVARSTGTPPTAAVDVDGGEMKDFEAAAPTAAAPAGPAAAATEPAPAEGTPLPLLAVCPMNGIITTRQEEGGAIATRVFEYAATWLVSRGVGVQWRTPLVPGAVLHALSPLFERLSVASLEQLPLSCGEQTGTAALARGGDAGGLGERDLDIPSLPTRFLDPGTPVVLRSGLLLPHLLSAQLPALREELVLRPELRQAAAAVLALCLQRVLEARGERAESTTAAPEDGEAAAAALGDRASFVAVHARRYDAALWMTAGRARQRPPPPLDADYFLSAMEHVRSELRARPVTPVFVVATDDAAWVHENLASGADGVCVHHAGPHDDAVNLAVQASCHHAILDHSAAALAALVVGPRQVDAHHPDAIVVAPEAVAAVLGSENAAAAAWKNL</sequence>
<protein>
    <submittedName>
        <fullName evidence="4">Uncharacterized protein</fullName>
    </submittedName>
</protein>
<proteinExistence type="predicted"/>